<evidence type="ECO:0000313" key="2">
    <source>
        <dbReference type="Proteomes" id="UP000231246"/>
    </source>
</evidence>
<reference evidence="1 2" key="1">
    <citation type="submission" date="2017-09" db="EMBL/GenBank/DDBJ databases">
        <title>Depth-based differentiation of microbial function through sediment-hosted aquifers and enrichment of novel symbionts in the deep terrestrial subsurface.</title>
        <authorList>
            <person name="Probst A.J."/>
            <person name="Ladd B."/>
            <person name="Jarett J.K."/>
            <person name="Geller-Mcgrath D.E."/>
            <person name="Sieber C.M."/>
            <person name="Emerson J.B."/>
            <person name="Anantharaman K."/>
            <person name="Thomas B.C."/>
            <person name="Malmstrom R."/>
            <person name="Stieglmeier M."/>
            <person name="Klingl A."/>
            <person name="Woyke T."/>
            <person name="Ryan C.M."/>
            <person name="Banfield J.F."/>
        </authorList>
    </citation>
    <scope>NUCLEOTIDE SEQUENCE [LARGE SCALE GENOMIC DNA]</scope>
    <source>
        <strain evidence="1">CG22_combo_CG10-13_8_21_14_all_38_20</strain>
    </source>
</reference>
<sequence>MRTQKINELIAVKLLLGEATKSVQGTGIQRAFSILHAHDALEWMLQITYAHPKVGGKKKSKMYISDYAKEIDKAIPDLIDIGNVSKLNSMRVAFKHDLIFPDPDVTKEVILWADNQINTLAQSIFQTTLSDVDLIVAIDDGQIKTKINEADSDISNGKTAEAFCNLAVAFEMVRYNLQENLEKATGKRPIFRTDFGFSSSFFLHLDAIGGDFSKAWDQLINGVEYLVDISFVSTLGVKMNDYFQFLSVTPRPMRMMNGEYHCDISEKKSKEITPSNYKNVRDFVIDAALKLQTRV</sequence>
<protein>
    <submittedName>
        <fullName evidence="1">Uncharacterized protein</fullName>
    </submittedName>
</protein>
<accession>A0A2H0BX64</accession>
<name>A0A2H0BX64_9BACT</name>
<dbReference type="AlphaFoldDB" id="A0A2H0BX64"/>
<organism evidence="1 2">
    <name type="scientific">Candidatus Roizmanbacteria bacterium CG22_combo_CG10-13_8_21_14_all_38_20</name>
    <dbReference type="NCBI Taxonomy" id="1974862"/>
    <lineage>
        <taxon>Bacteria</taxon>
        <taxon>Candidatus Roizmaniibacteriota</taxon>
    </lineage>
</organism>
<gene>
    <name evidence="1" type="ORF">COW99_00090</name>
</gene>
<proteinExistence type="predicted"/>
<comment type="caution">
    <text evidence="1">The sequence shown here is derived from an EMBL/GenBank/DDBJ whole genome shotgun (WGS) entry which is preliminary data.</text>
</comment>
<dbReference type="Proteomes" id="UP000231246">
    <property type="component" value="Unassembled WGS sequence"/>
</dbReference>
<evidence type="ECO:0000313" key="1">
    <source>
        <dbReference type="EMBL" id="PIP62194.1"/>
    </source>
</evidence>
<dbReference type="EMBL" id="PCTA01000002">
    <property type="protein sequence ID" value="PIP62194.1"/>
    <property type="molecule type" value="Genomic_DNA"/>
</dbReference>